<evidence type="ECO:0000313" key="2">
    <source>
        <dbReference type="Proteomes" id="UP000620124"/>
    </source>
</evidence>
<gene>
    <name evidence="1" type="ORF">MVEN_01851900</name>
</gene>
<organism evidence="1 2">
    <name type="scientific">Mycena venus</name>
    <dbReference type="NCBI Taxonomy" id="2733690"/>
    <lineage>
        <taxon>Eukaryota</taxon>
        <taxon>Fungi</taxon>
        <taxon>Dikarya</taxon>
        <taxon>Basidiomycota</taxon>
        <taxon>Agaricomycotina</taxon>
        <taxon>Agaricomycetes</taxon>
        <taxon>Agaricomycetidae</taxon>
        <taxon>Agaricales</taxon>
        <taxon>Marasmiineae</taxon>
        <taxon>Mycenaceae</taxon>
        <taxon>Mycena</taxon>
    </lineage>
</organism>
<reference evidence="1" key="1">
    <citation type="submission" date="2020-05" db="EMBL/GenBank/DDBJ databases">
        <title>Mycena genomes resolve the evolution of fungal bioluminescence.</title>
        <authorList>
            <person name="Tsai I.J."/>
        </authorList>
    </citation>
    <scope>NUCLEOTIDE SEQUENCE</scope>
    <source>
        <strain evidence="1">CCC161011</strain>
    </source>
</reference>
<dbReference type="AlphaFoldDB" id="A0A8H7CKQ3"/>
<comment type="caution">
    <text evidence="1">The sequence shown here is derived from an EMBL/GenBank/DDBJ whole genome shotgun (WGS) entry which is preliminary data.</text>
</comment>
<sequence>MVVFVSHSSQTVSQVSVSTEISLQAQAKSPFLPLPSQGFPTAWLVSCDNQVFTNAQWNHEAPPADAPEGDEFTVDWSTSNSAPYFSLTANGLAVGPTIIRFYFGLPGCVIPIASVPMFGETPAMVFTIAGPAKEGTKPFYVYLHNPQKLSASELYCLRSFSSVADFFRNSHVEPWGQMCLSPVHGGEDATTKELIKCGYLYDELPKNYTGSIE</sequence>
<dbReference type="Proteomes" id="UP000620124">
    <property type="component" value="Unassembled WGS sequence"/>
</dbReference>
<accession>A0A8H7CKQ3</accession>
<keyword evidence="2" id="KW-1185">Reference proteome</keyword>
<proteinExistence type="predicted"/>
<dbReference type="EMBL" id="JACAZI010000018">
    <property type="protein sequence ID" value="KAF7341170.1"/>
    <property type="molecule type" value="Genomic_DNA"/>
</dbReference>
<name>A0A8H7CKQ3_9AGAR</name>
<dbReference type="OrthoDB" id="2970900at2759"/>
<evidence type="ECO:0000313" key="1">
    <source>
        <dbReference type="EMBL" id="KAF7341170.1"/>
    </source>
</evidence>
<protein>
    <submittedName>
        <fullName evidence="1">Uncharacterized protein</fullName>
    </submittedName>
</protein>